<dbReference type="HAMAP" id="MF_01539">
    <property type="entry name" value="TmcAL"/>
    <property type="match status" value="1"/>
</dbReference>
<comment type="caution">
    <text evidence="3">Lacks conserved residue(s) required for the propagation of feature annotation.</text>
</comment>
<proteinExistence type="inferred from homology"/>
<keyword evidence="3" id="KW-0963">Cytoplasm</keyword>
<comment type="caution">
    <text evidence="4">The sequence shown here is derived from an EMBL/GenBank/DDBJ whole genome shotgun (WGS) entry which is preliminary data.</text>
</comment>
<dbReference type="GO" id="GO:0016740">
    <property type="term" value="F:transferase activity"/>
    <property type="evidence" value="ECO:0007669"/>
    <property type="project" value="UniProtKB-KW"/>
</dbReference>
<evidence type="ECO:0000256" key="1">
    <source>
        <dbReference type="ARBA" id="ARBA00022598"/>
    </source>
</evidence>
<dbReference type="GO" id="GO:0016879">
    <property type="term" value="F:ligase activity, forming carbon-nitrogen bonds"/>
    <property type="evidence" value="ECO:0007669"/>
    <property type="project" value="UniProtKB-UniRule"/>
</dbReference>
<dbReference type="InterPro" id="IPR008513">
    <property type="entry name" value="tRNA(Met)_cyd_acetate_ligase"/>
</dbReference>
<keyword evidence="4" id="KW-0808">Transferase</keyword>
<dbReference type="EMBL" id="SNYJ01000002">
    <property type="protein sequence ID" value="TDQ42310.1"/>
    <property type="molecule type" value="Genomic_DNA"/>
</dbReference>
<dbReference type="GO" id="GO:0005524">
    <property type="term" value="F:ATP binding"/>
    <property type="evidence" value="ECO:0007669"/>
    <property type="project" value="UniProtKB-KW"/>
</dbReference>
<feature type="binding site" evidence="3">
    <location>
        <position position="161"/>
    </location>
    <ligand>
        <name>ATP</name>
        <dbReference type="ChEBI" id="CHEBI:30616"/>
    </ligand>
</feature>
<dbReference type="Proteomes" id="UP000295632">
    <property type="component" value="Unassembled WGS sequence"/>
</dbReference>
<keyword evidence="3" id="KW-0820">tRNA-binding</keyword>
<comment type="catalytic activity">
    <reaction evidence="3">
        <text>cytidine(34) in elongator tRNA(Met) + acetate + ATP = N(4)-acetylcytidine(34) in elongator tRNA(Met) + AMP + diphosphate</text>
        <dbReference type="Rhea" id="RHEA:58144"/>
        <dbReference type="Rhea" id="RHEA-COMP:10693"/>
        <dbReference type="Rhea" id="RHEA-COMP:10694"/>
        <dbReference type="ChEBI" id="CHEBI:30089"/>
        <dbReference type="ChEBI" id="CHEBI:30616"/>
        <dbReference type="ChEBI" id="CHEBI:33019"/>
        <dbReference type="ChEBI" id="CHEBI:74900"/>
        <dbReference type="ChEBI" id="CHEBI:82748"/>
        <dbReference type="ChEBI" id="CHEBI:456215"/>
    </reaction>
</comment>
<sequence length="406" mass="45696">MKAVGMIVEYNPFHNGHLYHLQKSKYITGADVTVAVMSGNFLQRGEPALLPKWQRAEMALRAGVDIIVELPYAFAVARADLFALGAVHILSELGVSDVCFGSESGDIGAFQGAVSRMQRDKERIDQWLKDELSSGVSYPKAAAAAFQAIAPELDLDVSQPNNSLGLHYVAAIKQLGIKALTPHTIQRKQAQYHEPSPNGSIASATAIRNTFFSEGIHSSALVETLPAPTLDIMKHYLDEFGRLHQWEDYFAFVQLCLLSQSPRQLHQLYEMEEGVEHRLQKYARASSFNAFLSAAKTKRYTWTRLQRVCTHMIHSIPKLDYKPLSQRPLQHLPEEVRLLGFTKKGQAFLQETKKSRSIHLVTQTKERRGSMLSYDERSAAIHALAHPPALRARVWDDEKKRFPIQI</sequence>
<keyword evidence="5" id="KW-1185">Reference proteome</keyword>
<reference evidence="4 5" key="1">
    <citation type="submission" date="2019-03" db="EMBL/GenBank/DDBJ databases">
        <title>Genomic Encyclopedia of Type Strains, Phase IV (KMG-IV): sequencing the most valuable type-strain genomes for metagenomic binning, comparative biology and taxonomic classification.</title>
        <authorList>
            <person name="Goeker M."/>
        </authorList>
    </citation>
    <scope>NUCLEOTIDE SEQUENCE [LARGE SCALE GENOMIC DNA]</scope>
    <source>
        <strain evidence="4 5">DSM 28697</strain>
    </source>
</reference>
<comment type="subcellular location">
    <subcellularLocation>
        <location evidence="3">Cytoplasm</location>
    </subcellularLocation>
</comment>
<organism evidence="4 5">
    <name type="scientific">Aureibacillus halotolerans</name>
    <dbReference type="NCBI Taxonomy" id="1508390"/>
    <lineage>
        <taxon>Bacteria</taxon>
        <taxon>Bacillati</taxon>
        <taxon>Bacillota</taxon>
        <taxon>Bacilli</taxon>
        <taxon>Bacillales</taxon>
        <taxon>Bacillaceae</taxon>
        <taxon>Aureibacillus</taxon>
    </lineage>
</organism>
<evidence type="ECO:0000256" key="3">
    <source>
        <dbReference type="HAMAP-Rule" id="MF_01539"/>
    </source>
</evidence>
<accession>A0A4R6U710</accession>
<dbReference type="Pfam" id="PF05636">
    <property type="entry name" value="HIGH_NTase1"/>
    <property type="match status" value="1"/>
</dbReference>
<dbReference type="GO" id="GO:0000049">
    <property type="term" value="F:tRNA binding"/>
    <property type="evidence" value="ECO:0007669"/>
    <property type="project" value="UniProtKB-KW"/>
</dbReference>
<keyword evidence="3" id="KW-0547">Nucleotide-binding</keyword>
<comment type="function">
    <text evidence="3">Catalyzes the formation of N(4)-acetylcytidine (ac(4)C) at the wobble position of elongator tRNA(Met), using acetate and ATP as substrates. First activates an acetate ion to form acetyladenylate (Ac-AMP) and then transfers the acetyl group to tRNA to form ac(4)C34.</text>
</comment>
<dbReference type="GO" id="GO:0005737">
    <property type="term" value="C:cytoplasm"/>
    <property type="evidence" value="ECO:0007669"/>
    <property type="project" value="UniProtKB-SubCell"/>
</dbReference>
<feature type="binding site" evidence="3">
    <location>
        <position position="101"/>
    </location>
    <ligand>
        <name>ATP</name>
        <dbReference type="ChEBI" id="CHEBI:30616"/>
    </ligand>
</feature>
<dbReference type="PANTHER" id="PTHR37825:SF1">
    <property type="entry name" value="TRNA(MET) CYTIDINE ACETATE LIGASE"/>
    <property type="match status" value="1"/>
</dbReference>
<evidence type="ECO:0000313" key="4">
    <source>
        <dbReference type="EMBL" id="TDQ42310.1"/>
    </source>
</evidence>
<dbReference type="NCBIfam" id="NF010191">
    <property type="entry name" value="PRK13670.1"/>
    <property type="match status" value="1"/>
</dbReference>
<keyword evidence="1 3" id="KW-0436">Ligase</keyword>
<comment type="similarity">
    <text evidence="3">Belongs to the TmcAL family.</text>
</comment>
<keyword evidence="3" id="KW-0694">RNA-binding</keyword>
<gene>
    <name evidence="3" type="primary">tmcAL</name>
    <name evidence="4" type="ORF">EV213_102342</name>
</gene>
<dbReference type="SUPFAM" id="SSF52374">
    <property type="entry name" value="Nucleotidylyl transferase"/>
    <property type="match status" value="1"/>
</dbReference>
<evidence type="ECO:0000256" key="2">
    <source>
        <dbReference type="ARBA" id="ARBA00022694"/>
    </source>
</evidence>
<evidence type="ECO:0000313" key="5">
    <source>
        <dbReference type="Proteomes" id="UP000295632"/>
    </source>
</evidence>
<dbReference type="EC" id="6.3.4.-" evidence="3"/>
<dbReference type="GO" id="GO:0006400">
    <property type="term" value="P:tRNA modification"/>
    <property type="evidence" value="ECO:0007669"/>
    <property type="project" value="UniProtKB-UniRule"/>
</dbReference>
<dbReference type="AlphaFoldDB" id="A0A4R6U710"/>
<feature type="binding site" evidence="3">
    <location>
        <position position="187"/>
    </location>
    <ligand>
        <name>ATP</name>
        <dbReference type="ChEBI" id="CHEBI:30616"/>
    </ligand>
</feature>
<dbReference type="RefSeq" id="WP_166639149.1">
    <property type="nucleotide sequence ID" value="NZ_SNYJ01000002.1"/>
</dbReference>
<name>A0A4R6U710_9BACI</name>
<keyword evidence="2 3" id="KW-0819">tRNA processing</keyword>
<protein>
    <recommendedName>
        <fullName evidence="3">tRNA(Met) cytidine acetate ligase</fullName>
        <ecNumber evidence="3">6.3.4.-</ecNumber>
    </recommendedName>
</protein>
<dbReference type="PANTHER" id="PTHR37825">
    <property type="entry name" value="TRNA(MET) CYTIDINE ACETATE LIGASE"/>
    <property type="match status" value="1"/>
</dbReference>
<dbReference type="Gene3D" id="3.40.50.620">
    <property type="entry name" value="HUPs"/>
    <property type="match status" value="1"/>
</dbReference>
<keyword evidence="3" id="KW-0067">ATP-binding</keyword>
<dbReference type="InterPro" id="IPR014729">
    <property type="entry name" value="Rossmann-like_a/b/a_fold"/>
</dbReference>
<feature type="binding site" evidence="3">
    <location>
        <begin position="7"/>
        <end position="20"/>
    </location>
    <ligand>
        <name>ATP</name>
        <dbReference type="ChEBI" id="CHEBI:30616"/>
    </ligand>
</feature>